<dbReference type="InterPro" id="IPR036291">
    <property type="entry name" value="NAD(P)-bd_dom_sf"/>
</dbReference>
<evidence type="ECO:0000313" key="2">
    <source>
        <dbReference type="EMBL" id="KAK5993736.1"/>
    </source>
</evidence>
<accession>A0ABR0SPN4</accession>
<gene>
    <name evidence="2" type="ORF">PT974_07173</name>
</gene>
<evidence type="ECO:0000256" key="1">
    <source>
        <dbReference type="ARBA" id="ARBA00023002"/>
    </source>
</evidence>
<reference evidence="2 3" key="1">
    <citation type="submission" date="2024-01" db="EMBL/GenBank/DDBJ databases">
        <title>Complete genome of Cladobotryum mycophilum ATHUM6906.</title>
        <authorList>
            <person name="Christinaki A.C."/>
            <person name="Myridakis A.I."/>
            <person name="Kouvelis V.N."/>
        </authorList>
    </citation>
    <scope>NUCLEOTIDE SEQUENCE [LARGE SCALE GENOMIC DNA]</scope>
    <source>
        <strain evidence="2 3">ATHUM6906</strain>
    </source>
</reference>
<dbReference type="PANTHER" id="PTHR43157:SF31">
    <property type="entry name" value="PHOSPHATIDYLINOSITOL-GLYCAN BIOSYNTHESIS CLASS F PROTEIN"/>
    <property type="match status" value="1"/>
</dbReference>
<organism evidence="2 3">
    <name type="scientific">Cladobotryum mycophilum</name>
    <dbReference type="NCBI Taxonomy" id="491253"/>
    <lineage>
        <taxon>Eukaryota</taxon>
        <taxon>Fungi</taxon>
        <taxon>Dikarya</taxon>
        <taxon>Ascomycota</taxon>
        <taxon>Pezizomycotina</taxon>
        <taxon>Sordariomycetes</taxon>
        <taxon>Hypocreomycetidae</taxon>
        <taxon>Hypocreales</taxon>
        <taxon>Hypocreaceae</taxon>
        <taxon>Cladobotryum</taxon>
    </lineage>
</organism>
<dbReference type="InterPro" id="IPR002347">
    <property type="entry name" value="SDR_fam"/>
</dbReference>
<keyword evidence="3" id="KW-1185">Reference proteome</keyword>
<proteinExistence type="predicted"/>
<name>A0ABR0SPN4_9HYPO</name>
<evidence type="ECO:0000313" key="3">
    <source>
        <dbReference type="Proteomes" id="UP001338125"/>
    </source>
</evidence>
<dbReference type="EMBL" id="JAVFKD010000012">
    <property type="protein sequence ID" value="KAK5993736.1"/>
    <property type="molecule type" value="Genomic_DNA"/>
</dbReference>
<keyword evidence="1" id="KW-0560">Oxidoreductase</keyword>
<sequence>MSKLTQMCPPKAAFTEVDLDDLSGKVYVVTGSNTGVGKELAQILYSKNATVYIAARSENKAQEAITSISNAFPLSKGRLEFLALDLANLTSVAQAAKAMATREPRLDVLFNNAGVMHPPQGSKTEQGYEMQLGVNNLGHLLFTELLTPLLAKTAATEGKGKVRVVWVSSLYSELGSPKNGFDPDNIDYSKKDESTYYKYSASKAGVYYQGTEYARRHKATGIVSVTCNPGNLKSDLQRHHSSSIMSKIGGWMLYPAINGAYTELFSGLSPDVTLEHSGTYVIPFGRLASIRADLKNGSLSVSEGGTGMAEKWYGWCLEQVKPYMVN</sequence>
<dbReference type="Pfam" id="PF00106">
    <property type="entry name" value="adh_short"/>
    <property type="match status" value="1"/>
</dbReference>
<comment type="caution">
    <text evidence="2">The sequence shown here is derived from an EMBL/GenBank/DDBJ whole genome shotgun (WGS) entry which is preliminary data.</text>
</comment>
<dbReference type="Gene3D" id="3.40.50.720">
    <property type="entry name" value="NAD(P)-binding Rossmann-like Domain"/>
    <property type="match status" value="1"/>
</dbReference>
<dbReference type="Proteomes" id="UP001338125">
    <property type="component" value="Unassembled WGS sequence"/>
</dbReference>
<dbReference type="PANTHER" id="PTHR43157">
    <property type="entry name" value="PHOSPHATIDYLINOSITOL-GLYCAN BIOSYNTHESIS CLASS F PROTEIN-RELATED"/>
    <property type="match status" value="1"/>
</dbReference>
<protein>
    <submittedName>
        <fullName evidence="2">Short-chain dehydrogenase/reductase</fullName>
    </submittedName>
</protein>
<dbReference type="PRINTS" id="PR00081">
    <property type="entry name" value="GDHRDH"/>
</dbReference>
<dbReference type="SUPFAM" id="SSF51735">
    <property type="entry name" value="NAD(P)-binding Rossmann-fold domains"/>
    <property type="match status" value="1"/>
</dbReference>